<feature type="transmembrane region" description="Helical" evidence="6">
    <location>
        <begin position="44"/>
        <end position="64"/>
    </location>
</feature>
<gene>
    <name evidence="7" type="ORF">RFH47_02340</name>
</gene>
<feature type="transmembrane region" description="Helical" evidence="6">
    <location>
        <begin position="70"/>
        <end position="92"/>
    </location>
</feature>
<dbReference type="GO" id="GO:0015171">
    <property type="term" value="F:amino acid transmembrane transporter activity"/>
    <property type="evidence" value="ECO:0007669"/>
    <property type="project" value="TreeGrafter"/>
</dbReference>
<proteinExistence type="predicted"/>
<evidence type="ECO:0000256" key="3">
    <source>
        <dbReference type="ARBA" id="ARBA00022692"/>
    </source>
</evidence>
<dbReference type="GO" id="GO:0005886">
    <property type="term" value="C:plasma membrane"/>
    <property type="evidence" value="ECO:0007669"/>
    <property type="project" value="UniProtKB-SubCell"/>
</dbReference>
<dbReference type="Proteomes" id="UP001243844">
    <property type="component" value="Unassembled WGS sequence"/>
</dbReference>
<feature type="transmembrane region" description="Helical" evidence="6">
    <location>
        <begin position="146"/>
        <end position="170"/>
    </location>
</feature>
<evidence type="ECO:0000256" key="2">
    <source>
        <dbReference type="ARBA" id="ARBA00022475"/>
    </source>
</evidence>
<feature type="transmembrane region" description="Helical" evidence="6">
    <location>
        <begin position="113"/>
        <end position="134"/>
    </location>
</feature>
<evidence type="ECO:0000313" key="7">
    <source>
        <dbReference type="EMBL" id="MDQ8934584.1"/>
    </source>
</evidence>
<evidence type="ECO:0000256" key="5">
    <source>
        <dbReference type="ARBA" id="ARBA00023136"/>
    </source>
</evidence>
<reference evidence="7" key="1">
    <citation type="submission" date="2023-08" db="EMBL/GenBank/DDBJ databases">
        <title>Emergence of clinically-relevant ST2 carbapenem-resistant Acinetobacter baumannii strains in hospital sewages in Zhejiang, East of China.</title>
        <authorList>
            <person name="Kaichao C."/>
            <person name="Zhang R."/>
        </authorList>
    </citation>
    <scope>NUCLEOTIDE SEQUENCE</scope>
    <source>
        <strain evidence="7">M-RB-37</strain>
    </source>
</reference>
<dbReference type="EMBL" id="JAVIDL010000003">
    <property type="protein sequence ID" value="MDQ8934584.1"/>
    <property type="molecule type" value="Genomic_DNA"/>
</dbReference>
<sequence length="205" mass="22420">MNFSELLLYILAVVVMIATPGSVMLLVASAGLTGGYRKALQTIVGTNFASLLLIAASILILKGFLKIDPLWFTVVKILGCAYIAYLAVQILIEARRTDTTAEMKVSTALQGGFRQGFLVAIANPKDIIFFAAFFPQFIHVSHDINLSLIILTLTWIILDFSTLTAVYLAFNRLAKSRWYTKLLGACGGILLLVAIYGIYSTLFSN</sequence>
<comment type="caution">
    <text evidence="7">The sequence shown here is derived from an EMBL/GenBank/DDBJ whole genome shotgun (WGS) entry which is preliminary data.</text>
</comment>
<keyword evidence="5 6" id="KW-0472">Membrane</keyword>
<keyword evidence="4 6" id="KW-1133">Transmembrane helix</keyword>
<evidence type="ECO:0000256" key="6">
    <source>
        <dbReference type="SAM" id="Phobius"/>
    </source>
</evidence>
<evidence type="ECO:0000256" key="1">
    <source>
        <dbReference type="ARBA" id="ARBA00004651"/>
    </source>
</evidence>
<organism evidence="7 8">
    <name type="scientific">Acinetobacter rudis</name>
    <dbReference type="NCBI Taxonomy" id="632955"/>
    <lineage>
        <taxon>Bacteria</taxon>
        <taxon>Pseudomonadati</taxon>
        <taxon>Pseudomonadota</taxon>
        <taxon>Gammaproteobacteria</taxon>
        <taxon>Moraxellales</taxon>
        <taxon>Moraxellaceae</taxon>
        <taxon>Acinetobacter</taxon>
    </lineage>
</organism>
<feature type="transmembrane region" description="Helical" evidence="6">
    <location>
        <begin position="182"/>
        <end position="199"/>
    </location>
</feature>
<dbReference type="AlphaFoldDB" id="A0AAW8JAB7"/>
<accession>A0AAW8JAB7</accession>
<comment type="subcellular location">
    <subcellularLocation>
        <location evidence="1">Cell membrane</location>
        <topology evidence="1">Multi-pass membrane protein</topology>
    </subcellularLocation>
</comment>
<protein>
    <submittedName>
        <fullName evidence="7">LysE family translocator</fullName>
    </submittedName>
</protein>
<dbReference type="RefSeq" id="WP_308973755.1">
    <property type="nucleotide sequence ID" value="NZ_JAVIDL010000003.1"/>
</dbReference>
<feature type="transmembrane region" description="Helical" evidence="6">
    <location>
        <begin position="6"/>
        <end position="32"/>
    </location>
</feature>
<dbReference type="Pfam" id="PF01810">
    <property type="entry name" value="LysE"/>
    <property type="match status" value="1"/>
</dbReference>
<dbReference type="PANTHER" id="PTHR30086">
    <property type="entry name" value="ARGININE EXPORTER PROTEIN ARGO"/>
    <property type="match status" value="1"/>
</dbReference>
<evidence type="ECO:0000313" key="8">
    <source>
        <dbReference type="Proteomes" id="UP001243844"/>
    </source>
</evidence>
<name>A0AAW8JAB7_9GAMM</name>
<dbReference type="PANTHER" id="PTHR30086:SF20">
    <property type="entry name" value="ARGININE EXPORTER PROTEIN ARGO-RELATED"/>
    <property type="match status" value="1"/>
</dbReference>
<evidence type="ECO:0000256" key="4">
    <source>
        <dbReference type="ARBA" id="ARBA00022989"/>
    </source>
</evidence>
<dbReference type="InterPro" id="IPR001123">
    <property type="entry name" value="LeuE-type"/>
</dbReference>
<keyword evidence="3 6" id="KW-0812">Transmembrane</keyword>
<keyword evidence="2" id="KW-1003">Cell membrane</keyword>